<evidence type="ECO:0008006" key="4">
    <source>
        <dbReference type="Google" id="ProtNLM"/>
    </source>
</evidence>
<dbReference type="RefSeq" id="WP_269442682.1">
    <property type="nucleotide sequence ID" value="NZ_CP097463.1"/>
</dbReference>
<keyword evidence="3" id="KW-1185">Reference proteome</keyword>
<protein>
    <recommendedName>
        <fullName evidence="4">Pyrroloquinoline-quinone binding quinoprotein</fullName>
    </recommendedName>
</protein>
<evidence type="ECO:0000313" key="3">
    <source>
        <dbReference type="Proteomes" id="UP001164693"/>
    </source>
</evidence>
<dbReference type="InterPro" id="IPR011047">
    <property type="entry name" value="Quinoprotein_ADH-like_sf"/>
</dbReference>
<reference evidence="2" key="1">
    <citation type="submission" date="2022-05" db="EMBL/GenBank/DDBJ databases">
        <title>Jatrophihabitans sp. SB3-54 whole genome sequence.</title>
        <authorList>
            <person name="Suh M.K."/>
            <person name="Eom M.K."/>
            <person name="Kim J.S."/>
            <person name="Kim H.S."/>
            <person name="Do H.E."/>
            <person name="Shin Y.K."/>
            <person name="Lee J.-S."/>
        </authorList>
    </citation>
    <scope>NUCLEOTIDE SEQUENCE</scope>
    <source>
        <strain evidence="2">SB3-54</strain>
    </source>
</reference>
<accession>A0ABY7JUE2</accession>
<evidence type="ECO:0000313" key="2">
    <source>
        <dbReference type="EMBL" id="WAX56153.1"/>
    </source>
</evidence>
<keyword evidence="1" id="KW-1133">Transmembrane helix</keyword>
<keyword evidence="1" id="KW-0812">Transmembrane</keyword>
<evidence type="ECO:0000256" key="1">
    <source>
        <dbReference type="SAM" id="Phobius"/>
    </source>
</evidence>
<organism evidence="2 3">
    <name type="scientific">Jatrophihabitans cynanchi</name>
    <dbReference type="NCBI Taxonomy" id="2944128"/>
    <lineage>
        <taxon>Bacteria</taxon>
        <taxon>Bacillati</taxon>
        <taxon>Actinomycetota</taxon>
        <taxon>Actinomycetes</taxon>
        <taxon>Jatrophihabitantales</taxon>
        <taxon>Jatrophihabitantaceae</taxon>
        <taxon>Jatrophihabitans</taxon>
    </lineage>
</organism>
<gene>
    <name evidence="2" type="ORF">M6B22_16645</name>
</gene>
<name>A0ABY7JUE2_9ACTN</name>
<sequence>MSVREYNARLRPWRIGYAAAIAVVVIAVGVIVKIAYNHGEISHATLRTAARPAPDVPLSTTSATLSTAWTSADHTAIGTPYWRGTVVTYSQHAVTGRNGLTGKAMWSYTRDDRTTCTAAQLGGVTIAVYEVNGNCDELTALDTQTGVRQWVRTLDKDGHELNGHPSYAVGQFTFMVWTPQVIYALSPDGTANDGNGGLDRWVFAQDGCTINSAVLGSSGALISQTCRKPDCGERQFCGAGQQLLLRDATAGDNHDDAKNPDKIKWNLIGSTLLPASADGVISAVHPGGTALTVLDQQKGTTVSTLPLQAPAREHPQAIAAARAQLVSTGGYTYAVGLSGTSVLWSAQTANPPAVTSREDATTPDLSHAIVATVSGGAINLLDGVTGTVQRTLAVGTASGGTAYAFGTGFVVAGDRTAVYR</sequence>
<dbReference type="EMBL" id="CP097463">
    <property type="protein sequence ID" value="WAX56153.1"/>
    <property type="molecule type" value="Genomic_DNA"/>
</dbReference>
<dbReference type="SUPFAM" id="SSF50998">
    <property type="entry name" value="Quinoprotein alcohol dehydrogenase-like"/>
    <property type="match status" value="1"/>
</dbReference>
<proteinExistence type="predicted"/>
<keyword evidence="1" id="KW-0472">Membrane</keyword>
<dbReference type="Proteomes" id="UP001164693">
    <property type="component" value="Chromosome"/>
</dbReference>
<feature type="transmembrane region" description="Helical" evidence="1">
    <location>
        <begin position="12"/>
        <end position="36"/>
    </location>
</feature>